<evidence type="ECO:0000313" key="2">
    <source>
        <dbReference type="EMBL" id="WQF79084.1"/>
    </source>
</evidence>
<keyword evidence="1" id="KW-0812">Transmembrane</keyword>
<name>A0AAX4I6S3_9PEZI</name>
<accession>A0AAX4I6S3</accession>
<evidence type="ECO:0000256" key="1">
    <source>
        <dbReference type="SAM" id="Phobius"/>
    </source>
</evidence>
<evidence type="ECO:0008006" key="4">
    <source>
        <dbReference type="Google" id="ProtNLM"/>
    </source>
</evidence>
<feature type="transmembrane region" description="Helical" evidence="1">
    <location>
        <begin position="180"/>
        <end position="199"/>
    </location>
</feature>
<dbReference type="EMBL" id="CP137307">
    <property type="protein sequence ID" value="WQF79084.1"/>
    <property type="molecule type" value="Genomic_DNA"/>
</dbReference>
<reference evidence="3" key="1">
    <citation type="journal article" date="2023" name="bioRxiv">
        <title>Complete genome of the Medicago anthracnose fungus, Colletotrichum destructivum, reveals a mini-chromosome-like region within a core chromosome.</title>
        <authorList>
            <person name="Lapalu N."/>
            <person name="Simon A."/>
            <person name="Lu A."/>
            <person name="Plaumann P.-L."/>
            <person name="Amselem J."/>
            <person name="Pigne S."/>
            <person name="Auger A."/>
            <person name="Koch C."/>
            <person name="Dallery J.-F."/>
            <person name="O'Connell R.J."/>
        </authorList>
    </citation>
    <scope>NUCLEOTIDE SEQUENCE [LARGE SCALE GENOMIC DNA]</scope>
    <source>
        <strain evidence="3">CBS 520.97</strain>
    </source>
</reference>
<dbReference type="AlphaFoldDB" id="A0AAX4I6S3"/>
<dbReference type="Proteomes" id="UP001322277">
    <property type="component" value="Chromosome 3"/>
</dbReference>
<gene>
    <name evidence="2" type="ORF">CDEST_04098</name>
</gene>
<dbReference type="KEGG" id="cdet:87940601"/>
<organism evidence="2 3">
    <name type="scientific">Colletotrichum destructivum</name>
    <dbReference type="NCBI Taxonomy" id="34406"/>
    <lineage>
        <taxon>Eukaryota</taxon>
        <taxon>Fungi</taxon>
        <taxon>Dikarya</taxon>
        <taxon>Ascomycota</taxon>
        <taxon>Pezizomycotina</taxon>
        <taxon>Sordariomycetes</taxon>
        <taxon>Hypocreomycetidae</taxon>
        <taxon>Glomerellales</taxon>
        <taxon>Glomerellaceae</taxon>
        <taxon>Colletotrichum</taxon>
        <taxon>Colletotrichum destructivum species complex</taxon>
    </lineage>
</organism>
<keyword evidence="1" id="KW-1133">Transmembrane helix</keyword>
<keyword evidence="1" id="KW-0472">Membrane</keyword>
<dbReference type="GeneID" id="87940601"/>
<keyword evidence="3" id="KW-1185">Reference proteome</keyword>
<feature type="transmembrane region" description="Helical" evidence="1">
    <location>
        <begin position="139"/>
        <end position="160"/>
    </location>
</feature>
<dbReference type="RefSeq" id="XP_062776308.1">
    <property type="nucleotide sequence ID" value="XM_062920257.1"/>
</dbReference>
<feature type="transmembrane region" description="Helical" evidence="1">
    <location>
        <begin position="104"/>
        <end position="127"/>
    </location>
</feature>
<protein>
    <recommendedName>
        <fullName evidence="4">S-adenosylmethionine decarboxylase proenzyme</fullName>
    </recommendedName>
</protein>
<feature type="transmembrane region" description="Helical" evidence="1">
    <location>
        <begin position="65"/>
        <end position="89"/>
    </location>
</feature>
<evidence type="ECO:0000313" key="3">
    <source>
        <dbReference type="Proteomes" id="UP001322277"/>
    </source>
</evidence>
<sequence>MGKRQPCISPIHTQTHTHRQTHHIYGMAPPSKGEDTVSVIESLETKSSMSGSDVSTKSPPKPLPILLIGVMFLLIVASGGGLCLSALQFRPSKTGERDCLSQSFILFASMISPAYVVLHIIVSFRNYQVVRRQSLQSPLVSGAVIVARIGLLLWIPATILSSIAMSRYPGFVTQSPITELNLAVSAVGITANTIIILALEIASHPFELPCFHRRNTITCLVSAFEKDLKEEEEAKPPSRPNSRPPTPPAYYYFPANHRHTIPAPARAKLVRKASYPRRHEQIPPVPPIPYPHPDSLGIMLPIPEPLPPLPELATTPTPAIKVTPATAPACLCPGNGRLAPPPPPPLNKDKPCPPPPGTAWAKDWEQLAVDAGVRRNGSLSDYGSTVGTDTLDSRFEVPRVALRPPLPSIIVTHSPEPV</sequence>
<proteinExistence type="predicted"/>